<proteinExistence type="predicted"/>
<dbReference type="AlphaFoldDB" id="G0WBY3"/>
<evidence type="ECO:0000313" key="2">
    <source>
        <dbReference type="EMBL" id="CCD25253.1"/>
    </source>
</evidence>
<reference evidence="2 3" key="1">
    <citation type="journal article" date="2011" name="Proc. Natl. Acad. Sci. U.S.A.">
        <title>Evolutionary erosion of yeast sex chromosomes by mating-type switching accidents.</title>
        <authorList>
            <person name="Gordon J.L."/>
            <person name="Armisen D."/>
            <person name="Proux-Wera E."/>
            <person name="Oheigeartaigh S.S."/>
            <person name="Byrne K.P."/>
            <person name="Wolfe K.H."/>
        </authorList>
    </citation>
    <scope>NUCLEOTIDE SEQUENCE [LARGE SCALE GENOMIC DNA]</scope>
    <source>
        <strain evidence="3">ATCC 10597 / BCRC 20456 / CBS 421 / NBRC 0211 / NRRL Y-12639</strain>
    </source>
</reference>
<feature type="transmembrane region" description="Helical" evidence="1">
    <location>
        <begin position="6"/>
        <end position="21"/>
    </location>
</feature>
<dbReference type="EMBL" id="HE580271">
    <property type="protein sequence ID" value="CCD25253.1"/>
    <property type="molecule type" value="Genomic_DNA"/>
</dbReference>
<dbReference type="eggNOG" id="ENOG502SGS8">
    <property type="taxonomic scope" value="Eukaryota"/>
</dbReference>
<name>G0WBY3_NAUDC</name>
<evidence type="ECO:0000313" key="3">
    <source>
        <dbReference type="Proteomes" id="UP000000689"/>
    </source>
</evidence>
<keyword evidence="1" id="KW-1133">Transmembrane helix</keyword>
<keyword evidence="1" id="KW-0812">Transmembrane</keyword>
<dbReference type="KEGG" id="ndi:NDAI_0E04360"/>
<gene>
    <name evidence="2" type="primary">NDAI0E04360</name>
    <name evidence="2" type="ordered locus">NDAI_0E04360</name>
</gene>
<protein>
    <submittedName>
        <fullName evidence="2">Uncharacterized protein</fullName>
    </submittedName>
</protein>
<accession>G0WBY3</accession>
<dbReference type="RefSeq" id="XP_003670496.1">
    <property type="nucleotide sequence ID" value="XM_003670448.1"/>
</dbReference>
<organism evidence="2 3">
    <name type="scientific">Naumovozyma dairenensis (strain ATCC 10597 / BCRC 20456 / CBS 421 / NBRC 0211 / NRRL Y-12639)</name>
    <name type="common">Saccharomyces dairenensis</name>
    <dbReference type="NCBI Taxonomy" id="1071378"/>
    <lineage>
        <taxon>Eukaryota</taxon>
        <taxon>Fungi</taxon>
        <taxon>Dikarya</taxon>
        <taxon>Ascomycota</taxon>
        <taxon>Saccharomycotina</taxon>
        <taxon>Saccharomycetes</taxon>
        <taxon>Saccharomycetales</taxon>
        <taxon>Saccharomycetaceae</taxon>
        <taxon>Naumovozyma</taxon>
    </lineage>
</organism>
<keyword evidence="3" id="KW-1185">Reference proteome</keyword>
<dbReference type="GeneID" id="11499002"/>
<dbReference type="Proteomes" id="UP000000689">
    <property type="component" value="Chromosome 5"/>
</dbReference>
<keyword evidence="1" id="KW-0472">Membrane</keyword>
<sequence>MQDIGVFLSIFVFFFVFYFSAHKNVMNRYKNDIPYLV</sequence>
<dbReference type="HOGENOM" id="CLU_219857_0_0_1"/>
<evidence type="ECO:0000256" key="1">
    <source>
        <dbReference type="SAM" id="Phobius"/>
    </source>
</evidence>